<protein>
    <recommendedName>
        <fullName evidence="5">TIGR02679 family protein</fullName>
    </recommendedName>
</protein>
<dbReference type="PATRIC" id="fig|159743.3.peg.5915"/>
<proteinExistence type="predicted"/>
<comment type="caution">
    <text evidence="3">The sequence shown here is derived from an EMBL/GenBank/DDBJ whole genome shotgun (WGS) entry which is preliminary data.</text>
</comment>
<dbReference type="InterPro" id="IPR024466">
    <property type="entry name" value="CHP02679_N"/>
</dbReference>
<dbReference type="Pfam" id="PF11796">
    <property type="entry name" value="DUF3323"/>
    <property type="match status" value="1"/>
</dbReference>
<evidence type="ECO:0000259" key="2">
    <source>
        <dbReference type="Pfam" id="PF11796"/>
    </source>
</evidence>
<feature type="domain" description="DUF2399" evidence="1">
    <location>
        <begin position="294"/>
        <end position="460"/>
    </location>
</feature>
<organism evidence="3 4">
    <name type="scientific">Paenibacillus terrae</name>
    <dbReference type="NCBI Taxonomy" id="159743"/>
    <lineage>
        <taxon>Bacteria</taxon>
        <taxon>Bacillati</taxon>
        <taxon>Bacillota</taxon>
        <taxon>Bacilli</taxon>
        <taxon>Bacillales</taxon>
        <taxon>Paenibacillaceae</taxon>
        <taxon>Paenibacillus</taxon>
    </lineage>
</organism>
<reference evidence="3 4" key="1">
    <citation type="submission" date="2014-11" db="EMBL/GenBank/DDBJ databases">
        <title>Draft Genome Sequences of Paenibacillus polymyxa NRRL B-30509 and Paenibacillus terrae NRRL B-30644, Strains from a Poultry Environment that Produce Tridecaptin A and Paenicidins.</title>
        <authorList>
            <person name="van Belkum M.J."/>
            <person name="Lohans C.T."/>
            <person name="Vederas J.C."/>
        </authorList>
    </citation>
    <scope>NUCLEOTIDE SEQUENCE [LARGE SCALE GENOMIC DNA]</scope>
    <source>
        <strain evidence="3 4">NRRL B-30644</strain>
    </source>
</reference>
<dbReference type="Pfam" id="PF09664">
    <property type="entry name" value="DUF2399"/>
    <property type="match status" value="1"/>
</dbReference>
<name>A0A0D7WUN4_9BACL</name>
<evidence type="ECO:0000259" key="1">
    <source>
        <dbReference type="Pfam" id="PF09664"/>
    </source>
</evidence>
<keyword evidence="4" id="KW-1185">Reference proteome</keyword>
<evidence type="ECO:0000313" key="3">
    <source>
        <dbReference type="EMBL" id="KJD42719.1"/>
    </source>
</evidence>
<evidence type="ECO:0008006" key="5">
    <source>
        <dbReference type="Google" id="ProtNLM"/>
    </source>
</evidence>
<dbReference type="EMBL" id="JTHP01000092">
    <property type="protein sequence ID" value="KJD42719.1"/>
    <property type="molecule type" value="Genomic_DNA"/>
</dbReference>
<dbReference type="RefSeq" id="WP_044648947.1">
    <property type="nucleotide sequence ID" value="NZ_JTHP01000092.1"/>
</dbReference>
<sequence>MELLNRKTAKQYYSDPSLENLLKAVFTKYKGQNGVKGNARIIVRSKTEAEKLQNYFGSRVTQLIFPGSEVEVHLAIFSEELERGYELTIPELYEVLYNSQLLTNREQKELKLSAWIQLFEKVEHDFINEFNITTVELEQFSQKTFNWFGRLKNGEGEGYRVLKNISNKGEDAYLDLFVCVSALWYLLMRKKEMLVKQGISTGKIRLPTFAAHVTEDPHAFDKKRAGGRLLWHALHDIDNHKSVFDKIQKNEKTVVPEYLFERQIYRNFDVLDDDLSSISHIFVPNLVRGTSPRTINLREVEEIQQLPKYSALYIIENPSIISYLADETIHFLNKNDLSLEQLPINFPVLLCTIGQARTASKLFIEKCLASNPNCAIYYSGDIDVPGIQMLYGMKEQFTAQFNAWRMDSFIYRKYVAPKSKTLSEEDLRLLRSDEGLLEREMVQIGAKVYQESFGKELGKDWIEVICGAI</sequence>
<dbReference type="OrthoDB" id="1661308at2"/>
<dbReference type="InterPro" id="IPR024465">
    <property type="entry name" value="DUF2399"/>
</dbReference>
<dbReference type="Proteomes" id="UP000032534">
    <property type="component" value="Unassembled WGS sequence"/>
</dbReference>
<evidence type="ECO:0000313" key="4">
    <source>
        <dbReference type="Proteomes" id="UP000032534"/>
    </source>
</evidence>
<dbReference type="AlphaFoldDB" id="A0A0D7WUN4"/>
<accession>A0A0D7WUN4</accession>
<feature type="domain" description="Conserved hypothetical protein CHP02679 N terminus" evidence="2">
    <location>
        <begin position="36"/>
        <end position="281"/>
    </location>
</feature>
<gene>
    <name evidence="3" type="ORF">QD47_26615</name>
</gene>